<dbReference type="InterPro" id="IPR030913">
    <property type="entry name" value="Csp1_Cys_rich"/>
</dbReference>
<dbReference type="EMBL" id="FOFS01000011">
    <property type="protein sequence ID" value="SEQ85542.1"/>
    <property type="molecule type" value="Genomic_DNA"/>
</dbReference>
<keyword evidence="1" id="KW-0732">Signal</keyword>
<dbReference type="NCBIfam" id="TIGR04401">
    <property type="entry name" value="TAT_Cys_rich"/>
    <property type="match status" value="1"/>
</dbReference>
<gene>
    <name evidence="2" type="ORF">SAMN04488038_111142</name>
</gene>
<protein>
    <submittedName>
        <fullName evidence="2">Twin-arginine translocation signal/Cys-rich four helix bundle protein</fullName>
    </submittedName>
</protein>
<sequence>MQRRKFLTAATAAVASSVISAAWAEDKMPDEAGMHHHHHMAEAYPPIAATAADCIKTGQVCIDHCLSLLGQGDTSIVGCARSVQQMLPICAALQQLAVQKSAYLPAMAKVALQACRDCEKECRKHADKHPQCKACAESCLACAKECEKLAV</sequence>
<dbReference type="PANTHER" id="PTHR37310:SF1">
    <property type="entry name" value="CYTOPLASMIC PROTEIN"/>
    <property type="match status" value="1"/>
</dbReference>
<dbReference type="RefSeq" id="WP_093287695.1">
    <property type="nucleotide sequence ID" value="NZ_FOFS01000011.1"/>
</dbReference>
<dbReference type="Pfam" id="PF03860">
    <property type="entry name" value="Csp"/>
    <property type="match status" value="1"/>
</dbReference>
<dbReference type="PANTHER" id="PTHR37310">
    <property type="entry name" value="CYTOPLASMIC PROTEIN-RELATED"/>
    <property type="match status" value="1"/>
</dbReference>
<feature type="chain" id="PRO_5011525866" evidence="1">
    <location>
        <begin position="25"/>
        <end position="151"/>
    </location>
</feature>
<evidence type="ECO:0000256" key="1">
    <source>
        <dbReference type="SAM" id="SignalP"/>
    </source>
</evidence>
<evidence type="ECO:0000313" key="2">
    <source>
        <dbReference type="EMBL" id="SEQ85542.1"/>
    </source>
</evidence>
<name>A0A1H9JFC1_9GAMM</name>
<accession>A0A1H9JFC1</accession>
<evidence type="ECO:0000313" key="3">
    <source>
        <dbReference type="Proteomes" id="UP000199233"/>
    </source>
</evidence>
<keyword evidence="3" id="KW-1185">Reference proteome</keyword>
<dbReference type="Gene3D" id="1.20.1270.360">
    <property type="match status" value="1"/>
</dbReference>
<dbReference type="InterPro" id="IPR005560">
    <property type="entry name" value="Csp_YhjQ"/>
</dbReference>
<feature type="signal peptide" evidence="1">
    <location>
        <begin position="1"/>
        <end position="24"/>
    </location>
</feature>
<dbReference type="OrthoDB" id="5396211at2"/>
<organism evidence="2 3">
    <name type="scientific">Solimonas aquatica</name>
    <dbReference type="NCBI Taxonomy" id="489703"/>
    <lineage>
        <taxon>Bacteria</taxon>
        <taxon>Pseudomonadati</taxon>
        <taxon>Pseudomonadota</taxon>
        <taxon>Gammaproteobacteria</taxon>
        <taxon>Nevskiales</taxon>
        <taxon>Nevskiaceae</taxon>
        <taxon>Solimonas</taxon>
    </lineage>
</organism>
<dbReference type="AlphaFoldDB" id="A0A1H9JFC1"/>
<reference evidence="3" key="1">
    <citation type="submission" date="2016-10" db="EMBL/GenBank/DDBJ databases">
        <authorList>
            <person name="Varghese N."/>
            <person name="Submissions S."/>
        </authorList>
    </citation>
    <scope>NUCLEOTIDE SEQUENCE [LARGE SCALE GENOMIC DNA]</scope>
    <source>
        <strain evidence="3">DSM 25927</strain>
    </source>
</reference>
<proteinExistence type="predicted"/>
<dbReference type="Proteomes" id="UP000199233">
    <property type="component" value="Unassembled WGS sequence"/>
</dbReference>